<evidence type="ECO:0000256" key="4">
    <source>
        <dbReference type="ARBA" id="ARBA00023163"/>
    </source>
</evidence>
<proteinExistence type="inferred from homology"/>
<keyword evidence="3 5" id="KW-0238">DNA-binding</keyword>
<evidence type="ECO:0000313" key="8">
    <source>
        <dbReference type="Proteomes" id="UP000199111"/>
    </source>
</evidence>
<protein>
    <submittedName>
        <fullName evidence="7">DNA-binding transcriptional activator of the SARP family</fullName>
    </submittedName>
</protein>
<dbReference type="InterPro" id="IPR001867">
    <property type="entry name" value="OmpR/PhoB-type_DNA-bd"/>
</dbReference>
<gene>
    <name evidence="7" type="ORF">SAMN05216275_13249</name>
</gene>
<dbReference type="Gene3D" id="3.40.50.300">
    <property type="entry name" value="P-loop containing nucleotide triphosphate hydrolases"/>
    <property type="match status" value="1"/>
</dbReference>
<dbReference type="PROSITE" id="PS51755">
    <property type="entry name" value="OMPR_PHOB"/>
    <property type="match status" value="1"/>
</dbReference>
<dbReference type="Gene3D" id="1.25.40.10">
    <property type="entry name" value="Tetratricopeptide repeat domain"/>
    <property type="match status" value="2"/>
</dbReference>
<dbReference type="InterPro" id="IPR016032">
    <property type="entry name" value="Sig_transdc_resp-reg_C-effctor"/>
</dbReference>
<dbReference type="InterPro" id="IPR051677">
    <property type="entry name" value="AfsR-DnrI-RedD_regulator"/>
</dbReference>
<dbReference type="InterPro" id="IPR005158">
    <property type="entry name" value="BTAD"/>
</dbReference>
<keyword evidence="4" id="KW-0804">Transcription</keyword>
<sequence length="1037" mass="110260">MRFGLLGPVLIQAGDSPLRITAPKQRTVLAMLLARAGYVVPIRSLVTEVWDEHPPRSAVANLRTYLMQLRRMLPPSENPAVEPLVTSDAGYLLRVEPAEFDLFQFEALSALGRQALARRDLVTAQDAYTRALALWRGGAAEDAPLGPTLREVVARLTDQYLSAVEEYTEIQLALGSPTTAVRRLRELIGRYPLRERLYGRLMVALYRCGDVAGALDVFGAARRILAEELGLDPGPELRLLHQAVLRRDADLMVLGGPPAGGNAVTVRDAVIGGAAVTVGAAVAGGAVVPVGDAVAGGVAVPVGDAVIGGAAGLVEDAVAAPAGDGPPRPRQLPREPALFVGRPAELAGMLAALYGEPAPGAGPPVLALHGPGGVGKSTLALRAAYAVADRYADGQLYADLQGASPGLPPLRPAEVLGRFLRALGVPHGEVPATPGEAAAHYQSLLAGRRVLVVLDNAVDAAQVAPLLPAGGGCAALVTSRTALTTMDAVPIALDVFDEADSVRMLTLLAGHDRVAAEAGAAADVARWCGYHPLALRIAGARLAGRPDWPLVRFAERLRDQRRRLDELRAADLGIRSCFEVSYAALTGGAGRATAAAAHAFRLFGVLDVPEISVGLAAALLDADLKTAEDALDELAEVRLVEPAGDGRFRMHDLLRLFAAELAVVHDPPDERLRAVRRALDWYLDLCHQVNDLLQPHLRSGDGRRPSRRDTGVALRDPAEAVRRFETEMPCLIAAAAQAATGEPAVACFVTDLMPLVRALATKCGHWREFETVARLAIEVARRHGDRPGEAAALTMLGLVEWRTGRSDVARDCLQRALELRRDLGDREAEGMALHNLGWLSTRSGDLDDALGHIIAGLRLLEAHGSSRVGMVRHNLGEVLLRLGRFTEAADCLQRCLALRRSSGDPFGEGITLAALGRAYCLLDRGDEALATLGEALRHCRETGNREDEWEVLLSRSEIWLRRGDPASAAADLARVLELTAQTGELYGQAAAARQLARARAALGDPAAAQDARRAAELFASPAMRPDPVLERLLTAPL</sequence>
<feature type="domain" description="OmpR/PhoB-type" evidence="6">
    <location>
        <begin position="1"/>
        <end position="95"/>
    </location>
</feature>
<dbReference type="EMBL" id="FOQY01000032">
    <property type="protein sequence ID" value="SFK69084.1"/>
    <property type="molecule type" value="Genomic_DNA"/>
</dbReference>
<dbReference type="InterPro" id="IPR027417">
    <property type="entry name" value="P-loop_NTPase"/>
</dbReference>
<dbReference type="SUPFAM" id="SSF52540">
    <property type="entry name" value="P-loop containing nucleoside triphosphate hydrolases"/>
    <property type="match status" value="1"/>
</dbReference>
<dbReference type="Pfam" id="PF03704">
    <property type="entry name" value="BTAD"/>
    <property type="match status" value="1"/>
</dbReference>
<name>A0A1I4BJT3_9ACTN</name>
<evidence type="ECO:0000313" key="7">
    <source>
        <dbReference type="EMBL" id="SFK69084.1"/>
    </source>
</evidence>
<dbReference type="PRINTS" id="PR00364">
    <property type="entry name" value="DISEASERSIST"/>
</dbReference>
<dbReference type="Proteomes" id="UP000199111">
    <property type="component" value="Unassembled WGS sequence"/>
</dbReference>
<evidence type="ECO:0000256" key="1">
    <source>
        <dbReference type="ARBA" id="ARBA00005820"/>
    </source>
</evidence>
<dbReference type="SMART" id="SM00862">
    <property type="entry name" value="Trans_reg_C"/>
    <property type="match status" value="1"/>
</dbReference>
<dbReference type="InterPro" id="IPR036388">
    <property type="entry name" value="WH-like_DNA-bd_sf"/>
</dbReference>
<dbReference type="CDD" id="cd15831">
    <property type="entry name" value="BTAD"/>
    <property type="match status" value="1"/>
</dbReference>
<dbReference type="Pfam" id="PF13424">
    <property type="entry name" value="TPR_12"/>
    <property type="match status" value="2"/>
</dbReference>
<organism evidence="7 8">
    <name type="scientific">Streptosporangium canum</name>
    <dbReference type="NCBI Taxonomy" id="324952"/>
    <lineage>
        <taxon>Bacteria</taxon>
        <taxon>Bacillati</taxon>
        <taxon>Actinomycetota</taxon>
        <taxon>Actinomycetes</taxon>
        <taxon>Streptosporangiales</taxon>
        <taxon>Streptosporangiaceae</taxon>
        <taxon>Streptosporangium</taxon>
    </lineage>
</organism>
<dbReference type="InterPro" id="IPR011990">
    <property type="entry name" value="TPR-like_helical_dom_sf"/>
</dbReference>
<dbReference type="SUPFAM" id="SSF48452">
    <property type="entry name" value="TPR-like"/>
    <property type="match status" value="3"/>
</dbReference>
<reference evidence="8" key="1">
    <citation type="submission" date="2016-10" db="EMBL/GenBank/DDBJ databases">
        <authorList>
            <person name="Varghese N."/>
            <person name="Submissions S."/>
        </authorList>
    </citation>
    <scope>NUCLEOTIDE SEQUENCE [LARGE SCALE GENOMIC DNA]</scope>
    <source>
        <strain evidence="8">CGMCC 4.2126</strain>
    </source>
</reference>
<dbReference type="InterPro" id="IPR019734">
    <property type="entry name" value="TPR_rpt"/>
</dbReference>
<keyword evidence="2" id="KW-0805">Transcription regulation</keyword>
<evidence type="ECO:0000256" key="5">
    <source>
        <dbReference type="PROSITE-ProRule" id="PRU01091"/>
    </source>
</evidence>
<evidence type="ECO:0000256" key="2">
    <source>
        <dbReference type="ARBA" id="ARBA00023015"/>
    </source>
</evidence>
<evidence type="ECO:0000259" key="6">
    <source>
        <dbReference type="PROSITE" id="PS51755"/>
    </source>
</evidence>
<dbReference type="SMART" id="SM01043">
    <property type="entry name" value="BTAD"/>
    <property type="match status" value="1"/>
</dbReference>
<comment type="similarity">
    <text evidence="1">Belongs to the AfsR/DnrI/RedD regulatory family.</text>
</comment>
<dbReference type="SMART" id="SM00028">
    <property type="entry name" value="TPR"/>
    <property type="match status" value="6"/>
</dbReference>
<dbReference type="Gene3D" id="1.10.10.10">
    <property type="entry name" value="Winged helix-like DNA-binding domain superfamily/Winged helix DNA-binding domain"/>
    <property type="match status" value="1"/>
</dbReference>
<feature type="DNA-binding region" description="OmpR/PhoB-type" evidence="5">
    <location>
        <begin position="1"/>
        <end position="95"/>
    </location>
</feature>
<dbReference type="GO" id="GO:0003677">
    <property type="term" value="F:DNA binding"/>
    <property type="evidence" value="ECO:0007669"/>
    <property type="project" value="UniProtKB-UniRule"/>
</dbReference>
<dbReference type="GO" id="GO:0000160">
    <property type="term" value="P:phosphorelay signal transduction system"/>
    <property type="evidence" value="ECO:0007669"/>
    <property type="project" value="InterPro"/>
</dbReference>
<dbReference type="PANTHER" id="PTHR35807:SF1">
    <property type="entry name" value="TRANSCRIPTIONAL REGULATOR REDD"/>
    <property type="match status" value="1"/>
</dbReference>
<dbReference type="SUPFAM" id="SSF46894">
    <property type="entry name" value="C-terminal effector domain of the bipartite response regulators"/>
    <property type="match status" value="1"/>
</dbReference>
<keyword evidence="8" id="KW-1185">Reference proteome</keyword>
<evidence type="ECO:0000256" key="3">
    <source>
        <dbReference type="ARBA" id="ARBA00023125"/>
    </source>
</evidence>
<dbReference type="PANTHER" id="PTHR35807">
    <property type="entry name" value="TRANSCRIPTIONAL REGULATOR REDD-RELATED"/>
    <property type="match status" value="1"/>
</dbReference>
<dbReference type="AlphaFoldDB" id="A0A1I4BJT3"/>
<dbReference type="GO" id="GO:0006355">
    <property type="term" value="P:regulation of DNA-templated transcription"/>
    <property type="evidence" value="ECO:0007669"/>
    <property type="project" value="InterPro"/>
</dbReference>
<accession>A0A1I4BJT3</accession>